<dbReference type="Pfam" id="PF01494">
    <property type="entry name" value="FAD_binding_3"/>
    <property type="match status" value="1"/>
</dbReference>
<evidence type="ECO:0000256" key="3">
    <source>
        <dbReference type="ARBA" id="ARBA00023002"/>
    </source>
</evidence>
<organism evidence="5 6">
    <name type="scientific">Penicillium cataractarum</name>
    <dbReference type="NCBI Taxonomy" id="2100454"/>
    <lineage>
        <taxon>Eukaryota</taxon>
        <taxon>Fungi</taxon>
        <taxon>Dikarya</taxon>
        <taxon>Ascomycota</taxon>
        <taxon>Pezizomycotina</taxon>
        <taxon>Eurotiomycetes</taxon>
        <taxon>Eurotiomycetidae</taxon>
        <taxon>Eurotiales</taxon>
        <taxon>Aspergillaceae</taxon>
        <taxon>Penicillium</taxon>
    </lineage>
</organism>
<evidence type="ECO:0000259" key="4">
    <source>
        <dbReference type="Pfam" id="PF01494"/>
    </source>
</evidence>
<dbReference type="GO" id="GO:0016491">
    <property type="term" value="F:oxidoreductase activity"/>
    <property type="evidence" value="ECO:0007669"/>
    <property type="project" value="UniProtKB-KW"/>
</dbReference>
<evidence type="ECO:0000313" key="5">
    <source>
        <dbReference type="EMBL" id="KAJ5355512.1"/>
    </source>
</evidence>
<dbReference type="AlphaFoldDB" id="A0A9W9USB2"/>
<keyword evidence="1" id="KW-0285">Flavoprotein</keyword>
<dbReference type="SUPFAM" id="SSF51905">
    <property type="entry name" value="FAD/NAD(P)-binding domain"/>
    <property type="match status" value="1"/>
</dbReference>
<sequence>MGEAESHTGFGYLRIKRADLVDVHLEGARAASIPIRFNTRVIRMEERDESAKVKFSDGTEDTADMIFGCDGIHSYVRSALFDPQPAPKYSGIATLMSTVPVSELSLETRSQIIGIEATVLTGGVLKFTPCTAAEDEIFWGISRQVALPNSDGGHLGWQVHGESETEALKSSLLENLHESRGAWGDAMREVIQKSPTLEFYPIHRLPIRKPWFNGRCHLLGDAAHPMPPHASQGVLMGMEDAFLLSRLLEDPHRPLDEVYEKFEEIRRPRVNEIYAHAAWHTTLRKRSSALNLREKELNIAMSMSLSWALGQDKWRSKQSYDIDGVEITPTAH</sequence>
<evidence type="ECO:0000256" key="1">
    <source>
        <dbReference type="ARBA" id="ARBA00022630"/>
    </source>
</evidence>
<reference evidence="5" key="2">
    <citation type="journal article" date="2023" name="IMA Fungus">
        <title>Comparative genomic study of the Penicillium genus elucidates a diverse pangenome and 15 lateral gene transfer events.</title>
        <authorList>
            <person name="Petersen C."/>
            <person name="Sorensen T."/>
            <person name="Nielsen M.R."/>
            <person name="Sondergaard T.E."/>
            <person name="Sorensen J.L."/>
            <person name="Fitzpatrick D.A."/>
            <person name="Frisvad J.C."/>
            <person name="Nielsen K.L."/>
        </authorList>
    </citation>
    <scope>NUCLEOTIDE SEQUENCE</scope>
    <source>
        <strain evidence="5">IBT 29864</strain>
    </source>
</reference>
<dbReference type="OrthoDB" id="16820at2759"/>
<dbReference type="GO" id="GO:0044550">
    <property type="term" value="P:secondary metabolite biosynthetic process"/>
    <property type="evidence" value="ECO:0007669"/>
    <property type="project" value="TreeGrafter"/>
</dbReference>
<dbReference type="InterPro" id="IPR051104">
    <property type="entry name" value="FAD_monoxygenase"/>
</dbReference>
<comment type="caution">
    <text evidence="5">The sequence shown here is derived from an EMBL/GenBank/DDBJ whole genome shotgun (WGS) entry which is preliminary data.</text>
</comment>
<dbReference type="Gene3D" id="3.50.50.60">
    <property type="entry name" value="FAD/NAD(P)-binding domain"/>
    <property type="match status" value="1"/>
</dbReference>
<dbReference type="GO" id="GO:0071949">
    <property type="term" value="F:FAD binding"/>
    <property type="evidence" value="ECO:0007669"/>
    <property type="project" value="InterPro"/>
</dbReference>
<protein>
    <submittedName>
        <fullName evidence="5">Salicylate hydroxylase</fullName>
    </submittedName>
</protein>
<keyword evidence="2" id="KW-0274">FAD</keyword>
<dbReference type="PRINTS" id="PR00420">
    <property type="entry name" value="RNGMNOXGNASE"/>
</dbReference>
<keyword evidence="3" id="KW-0560">Oxidoreductase</keyword>
<dbReference type="GeneID" id="81444816"/>
<dbReference type="InterPro" id="IPR002938">
    <property type="entry name" value="FAD-bd"/>
</dbReference>
<dbReference type="Proteomes" id="UP001147782">
    <property type="component" value="Unassembled WGS sequence"/>
</dbReference>
<dbReference type="PANTHER" id="PTHR46720">
    <property type="entry name" value="HYDROXYLASE, PUTATIVE (AFU_ORTHOLOGUE AFUA_3G01460)-RELATED"/>
    <property type="match status" value="1"/>
</dbReference>
<evidence type="ECO:0000313" key="6">
    <source>
        <dbReference type="Proteomes" id="UP001147782"/>
    </source>
</evidence>
<gene>
    <name evidence="5" type="ORF">N7496_012724</name>
</gene>
<dbReference type="RefSeq" id="XP_056549535.1">
    <property type="nucleotide sequence ID" value="XM_056705637.1"/>
</dbReference>
<evidence type="ECO:0000256" key="2">
    <source>
        <dbReference type="ARBA" id="ARBA00022827"/>
    </source>
</evidence>
<name>A0A9W9USB2_9EURO</name>
<dbReference type="EMBL" id="JAPZBS010000010">
    <property type="protein sequence ID" value="KAJ5355512.1"/>
    <property type="molecule type" value="Genomic_DNA"/>
</dbReference>
<keyword evidence="6" id="KW-1185">Reference proteome</keyword>
<proteinExistence type="predicted"/>
<dbReference type="InterPro" id="IPR036188">
    <property type="entry name" value="FAD/NAD-bd_sf"/>
</dbReference>
<accession>A0A9W9USB2</accession>
<dbReference type="PANTHER" id="PTHR46720:SF1">
    <property type="entry name" value="HYDROXYLASE, PUTATIVE (AFU_ORTHOLOGUE AFUA_8G06050)-RELATED"/>
    <property type="match status" value="1"/>
</dbReference>
<reference evidence="5" key="1">
    <citation type="submission" date="2022-11" db="EMBL/GenBank/DDBJ databases">
        <authorList>
            <person name="Petersen C."/>
        </authorList>
    </citation>
    <scope>NUCLEOTIDE SEQUENCE</scope>
    <source>
        <strain evidence="5">IBT 29864</strain>
    </source>
</reference>
<feature type="domain" description="FAD-binding" evidence="4">
    <location>
        <begin position="26"/>
        <end position="273"/>
    </location>
</feature>